<comment type="caution">
    <text evidence="1">The sequence shown here is derived from an EMBL/GenBank/DDBJ whole genome shotgun (WGS) entry which is preliminary data.</text>
</comment>
<gene>
    <name evidence="1" type="ORF">OIU84_026840</name>
</gene>
<reference evidence="1" key="2">
    <citation type="journal article" date="2023" name="Int. J. Mol. Sci.">
        <title>De Novo Assembly and Annotation of 11 Diverse Shrub Willow (Salix) Genomes Reveals Novel Gene Organization in Sex-Linked Regions.</title>
        <authorList>
            <person name="Hyden B."/>
            <person name="Feng K."/>
            <person name="Yates T.B."/>
            <person name="Jawdy S."/>
            <person name="Cereghino C."/>
            <person name="Smart L.B."/>
            <person name="Muchero W."/>
        </authorList>
    </citation>
    <scope>NUCLEOTIDE SEQUENCE</scope>
    <source>
        <tissue evidence="1">Shoot tip</tissue>
    </source>
</reference>
<evidence type="ECO:0000313" key="2">
    <source>
        <dbReference type="Proteomes" id="UP001162972"/>
    </source>
</evidence>
<dbReference type="Proteomes" id="UP001162972">
    <property type="component" value="Unassembled WGS sequence"/>
</dbReference>
<keyword evidence="2" id="KW-1185">Reference proteome</keyword>
<name>A0AAD6J6D9_9ROSI</name>
<evidence type="ECO:0000313" key="1">
    <source>
        <dbReference type="EMBL" id="KAJ6397259.1"/>
    </source>
</evidence>
<protein>
    <submittedName>
        <fullName evidence="1">Uncharacterized protein</fullName>
    </submittedName>
</protein>
<accession>A0AAD6J6D9</accession>
<reference evidence="1" key="1">
    <citation type="submission" date="2022-10" db="EMBL/GenBank/DDBJ databases">
        <authorList>
            <person name="Hyden B.L."/>
            <person name="Feng K."/>
            <person name="Yates T."/>
            <person name="Jawdy S."/>
            <person name="Smart L.B."/>
            <person name="Muchero W."/>
        </authorList>
    </citation>
    <scope>NUCLEOTIDE SEQUENCE</scope>
    <source>
        <tissue evidence="1">Shoot tip</tissue>
    </source>
</reference>
<proteinExistence type="predicted"/>
<dbReference type="AlphaFoldDB" id="A0AAD6J6D9"/>
<dbReference type="EMBL" id="JAPFFJ010000066">
    <property type="protein sequence ID" value="KAJ6397259.1"/>
    <property type="molecule type" value="Genomic_DNA"/>
</dbReference>
<organism evidence="1 2">
    <name type="scientific">Salix udensis</name>
    <dbReference type="NCBI Taxonomy" id="889485"/>
    <lineage>
        <taxon>Eukaryota</taxon>
        <taxon>Viridiplantae</taxon>
        <taxon>Streptophyta</taxon>
        <taxon>Embryophyta</taxon>
        <taxon>Tracheophyta</taxon>
        <taxon>Spermatophyta</taxon>
        <taxon>Magnoliopsida</taxon>
        <taxon>eudicotyledons</taxon>
        <taxon>Gunneridae</taxon>
        <taxon>Pentapetalae</taxon>
        <taxon>rosids</taxon>
        <taxon>fabids</taxon>
        <taxon>Malpighiales</taxon>
        <taxon>Salicaceae</taxon>
        <taxon>Saliceae</taxon>
        <taxon>Salix</taxon>
    </lineage>
</organism>
<sequence length="53" mass="5866">MIGPVLILTTFVAVNEQQREESKRTKRLANPVAIPGLVDGLGFERGDWRGLES</sequence>